<dbReference type="PANTHER" id="PTHR33121:SF70">
    <property type="entry name" value="SIGNALING PROTEIN YKOW"/>
    <property type="match status" value="1"/>
</dbReference>
<feature type="domain" description="GGDEF" evidence="4">
    <location>
        <begin position="380"/>
        <end position="510"/>
    </location>
</feature>
<dbReference type="EMBL" id="JBHSNM010000001">
    <property type="protein sequence ID" value="MFC5568751.1"/>
    <property type="molecule type" value="Genomic_DNA"/>
</dbReference>
<dbReference type="Pfam" id="PF14827">
    <property type="entry name" value="dCache_3"/>
    <property type="match status" value="1"/>
</dbReference>
<dbReference type="SUPFAM" id="SSF55073">
    <property type="entry name" value="Nucleotide cyclase"/>
    <property type="match status" value="1"/>
</dbReference>
<organism evidence="5 6">
    <name type="scientific">Lysobacter yangpyeongensis</name>
    <dbReference type="NCBI Taxonomy" id="346182"/>
    <lineage>
        <taxon>Bacteria</taxon>
        <taxon>Pseudomonadati</taxon>
        <taxon>Pseudomonadota</taxon>
        <taxon>Gammaproteobacteria</taxon>
        <taxon>Lysobacterales</taxon>
        <taxon>Lysobacteraceae</taxon>
        <taxon>Lysobacter</taxon>
    </lineage>
</organism>
<name>A0ABW0SJC8_9GAMM</name>
<dbReference type="InterPro" id="IPR050706">
    <property type="entry name" value="Cyclic-di-GMP_PDE-like"/>
</dbReference>
<dbReference type="Pfam" id="PF00672">
    <property type="entry name" value="HAMP"/>
    <property type="match status" value="1"/>
</dbReference>
<reference evidence="6" key="1">
    <citation type="journal article" date="2019" name="Int. J. Syst. Evol. Microbiol.">
        <title>The Global Catalogue of Microorganisms (GCM) 10K type strain sequencing project: providing services to taxonomists for standard genome sequencing and annotation.</title>
        <authorList>
            <consortium name="The Broad Institute Genomics Platform"/>
            <consortium name="The Broad Institute Genome Sequencing Center for Infectious Disease"/>
            <person name="Wu L."/>
            <person name="Ma J."/>
        </authorList>
    </citation>
    <scope>NUCLEOTIDE SEQUENCE [LARGE SCALE GENOMIC DNA]</scope>
    <source>
        <strain evidence="6">KACC 11407</strain>
    </source>
</reference>
<dbReference type="Proteomes" id="UP001596036">
    <property type="component" value="Unassembled WGS sequence"/>
</dbReference>
<dbReference type="SMART" id="SM00052">
    <property type="entry name" value="EAL"/>
    <property type="match status" value="1"/>
</dbReference>
<dbReference type="PROSITE" id="PS50883">
    <property type="entry name" value="EAL"/>
    <property type="match status" value="1"/>
</dbReference>
<feature type="domain" description="EAL" evidence="2">
    <location>
        <begin position="519"/>
        <end position="772"/>
    </location>
</feature>
<dbReference type="Gene3D" id="6.10.340.10">
    <property type="match status" value="1"/>
</dbReference>
<dbReference type="InterPro" id="IPR001633">
    <property type="entry name" value="EAL_dom"/>
</dbReference>
<dbReference type="SUPFAM" id="SSF141868">
    <property type="entry name" value="EAL domain-like"/>
    <property type="match status" value="1"/>
</dbReference>
<dbReference type="SMART" id="SM00304">
    <property type="entry name" value="HAMP"/>
    <property type="match status" value="1"/>
</dbReference>
<keyword evidence="1" id="KW-0812">Transmembrane</keyword>
<dbReference type="Pfam" id="PF00563">
    <property type="entry name" value="EAL"/>
    <property type="match status" value="1"/>
</dbReference>
<dbReference type="CDD" id="cd06225">
    <property type="entry name" value="HAMP"/>
    <property type="match status" value="1"/>
</dbReference>
<dbReference type="Pfam" id="PF00990">
    <property type="entry name" value="GGDEF"/>
    <property type="match status" value="1"/>
</dbReference>
<evidence type="ECO:0000259" key="3">
    <source>
        <dbReference type="PROSITE" id="PS50885"/>
    </source>
</evidence>
<dbReference type="NCBIfam" id="TIGR00254">
    <property type="entry name" value="GGDEF"/>
    <property type="match status" value="1"/>
</dbReference>
<keyword evidence="1" id="KW-1133">Transmembrane helix</keyword>
<protein>
    <submittedName>
        <fullName evidence="5">Bifunctional diguanylate cyclase/phosphodiesterase</fullName>
    </submittedName>
</protein>
<evidence type="ECO:0000259" key="4">
    <source>
        <dbReference type="PROSITE" id="PS50887"/>
    </source>
</evidence>
<gene>
    <name evidence="5" type="ORF">ACFPN1_01565</name>
</gene>
<dbReference type="PROSITE" id="PS50885">
    <property type="entry name" value="HAMP"/>
    <property type="match status" value="1"/>
</dbReference>
<evidence type="ECO:0000313" key="6">
    <source>
        <dbReference type="Proteomes" id="UP001596036"/>
    </source>
</evidence>
<dbReference type="InterPro" id="IPR035919">
    <property type="entry name" value="EAL_sf"/>
</dbReference>
<keyword evidence="6" id="KW-1185">Reference proteome</keyword>
<evidence type="ECO:0000313" key="5">
    <source>
        <dbReference type="EMBL" id="MFC5568751.1"/>
    </source>
</evidence>
<sequence>MGFRFRLASFFVVALVLVQVLTGVLVYQVTRHELIGEGQRQLQGASQSFAHQFQDMSERAAASVKVLAQDFALRSAVAQGDEATVVSALRNHGRRVGAAQMLLVGVDGSVEADTAQQLRKGAPFPYPDLVDRALQDPTVATVAWQGRAYWMVVVPVFAPDLVGYIGAAIPVDDRVLIRLQQQSALPKGIELVAMHAGGGVTVLARGSEHGELAVPLAARGPLPIRPAVVDIGGRQFVSQAVWLGGSRQSARIAAVLGFSVDDALRPYRPVAAAWAGLLALGLIIGLVCAWLIARSVSRPVEALAAHARRIASGDYSAPDAPRRNDELGQLASAFANMTDAIREREARILHQAGHDLVTGLPNRAHAEIAIQHALAARPQASAALLMLGLGRLPEIIKTLGHVVSDRLMVAAGARLQDSAGTGLIARATDTQLSIFLPDATLSGAQVVAGHIVEVLGEPYREADLTLDFAPAVGIALAPEHGTDAGALLRRAEVAMIGALRGDDPIVVYDAATDPHRPERLSLMGDLRHALEHDGMQLHYQAKLNLQEGRIDSAEGLIRWRHPVAGPVAPDAFIALAEETGNIRRVTRWALAAGVAQAARWKAEGHAIRVSINVSARDLDDAELPRRIIGLLDTYGVAPEQIALEITESAIMGKPEAAISVLRRLADAGIDLAIDDFGVGQSSFAYLRRLPVRELKIDKTFVTQLARVREDRLIVGSIVELGHRLGYRVTAEGVDDAEALACLRNIGCDHAQGYLIAEPMPVDSFGYLLDAHWPQAAALEH</sequence>
<dbReference type="SUPFAM" id="SSF158472">
    <property type="entry name" value="HAMP domain-like"/>
    <property type="match status" value="1"/>
</dbReference>
<accession>A0ABW0SJC8</accession>
<dbReference type="Gene3D" id="3.30.70.270">
    <property type="match status" value="1"/>
</dbReference>
<dbReference type="InterPro" id="IPR043128">
    <property type="entry name" value="Rev_trsase/Diguanyl_cyclase"/>
</dbReference>
<dbReference type="RefSeq" id="WP_386752402.1">
    <property type="nucleotide sequence ID" value="NZ_JBHSNM010000001.1"/>
</dbReference>
<dbReference type="PANTHER" id="PTHR33121">
    <property type="entry name" value="CYCLIC DI-GMP PHOSPHODIESTERASE PDEF"/>
    <property type="match status" value="1"/>
</dbReference>
<dbReference type="SMART" id="SM00267">
    <property type="entry name" value="GGDEF"/>
    <property type="match status" value="1"/>
</dbReference>
<feature type="domain" description="HAMP" evidence="3">
    <location>
        <begin position="294"/>
        <end position="346"/>
    </location>
</feature>
<dbReference type="Gene3D" id="3.20.20.450">
    <property type="entry name" value="EAL domain"/>
    <property type="match status" value="1"/>
</dbReference>
<dbReference type="InterPro" id="IPR003660">
    <property type="entry name" value="HAMP_dom"/>
</dbReference>
<dbReference type="CDD" id="cd01948">
    <property type="entry name" value="EAL"/>
    <property type="match status" value="1"/>
</dbReference>
<dbReference type="PROSITE" id="PS50887">
    <property type="entry name" value="GGDEF"/>
    <property type="match status" value="1"/>
</dbReference>
<evidence type="ECO:0000259" key="2">
    <source>
        <dbReference type="PROSITE" id="PS50883"/>
    </source>
</evidence>
<dbReference type="InterPro" id="IPR029150">
    <property type="entry name" value="dCache_3"/>
</dbReference>
<keyword evidence="1" id="KW-0472">Membrane</keyword>
<comment type="caution">
    <text evidence="5">The sequence shown here is derived from an EMBL/GenBank/DDBJ whole genome shotgun (WGS) entry which is preliminary data.</text>
</comment>
<evidence type="ECO:0000256" key="1">
    <source>
        <dbReference type="SAM" id="Phobius"/>
    </source>
</evidence>
<dbReference type="InterPro" id="IPR029787">
    <property type="entry name" value="Nucleotide_cyclase"/>
</dbReference>
<dbReference type="InterPro" id="IPR000160">
    <property type="entry name" value="GGDEF_dom"/>
</dbReference>
<proteinExistence type="predicted"/>
<dbReference type="CDD" id="cd01949">
    <property type="entry name" value="GGDEF"/>
    <property type="match status" value="1"/>
</dbReference>
<feature type="transmembrane region" description="Helical" evidence="1">
    <location>
        <begin position="271"/>
        <end position="293"/>
    </location>
</feature>